<sequence length="193" mass="21830">MSKHKTSEEVDSPTKRLPTSYVQSSRVPNTANPMSITANTMPKNIFIPNTPSTSKYPMTTAPQTNHKTTAFTKLPTRSMAYQSPKGPKPSTDMSGESTRREDEKSSVANTQETDDKVEVTSPKSPTGKETFQLASRHWGIEYRGWTFAKMHKPMAGQVELKDIASTVSPPFFFFFWVFFDWLTYLVHMSHPNK</sequence>
<reference evidence="3 4" key="1">
    <citation type="journal article" date="2013" name="Curr. Biol.">
        <title>The Genome of the Foraminiferan Reticulomyxa filosa.</title>
        <authorList>
            <person name="Glockner G."/>
            <person name="Hulsmann N."/>
            <person name="Schleicher M."/>
            <person name="Noegel A.A."/>
            <person name="Eichinger L."/>
            <person name="Gallinger C."/>
            <person name="Pawlowski J."/>
            <person name="Sierra R."/>
            <person name="Euteneuer U."/>
            <person name="Pillet L."/>
            <person name="Moustafa A."/>
            <person name="Platzer M."/>
            <person name="Groth M."/>
            <person name="Szafranski K."/>
            <person name="Schliwa M."/>
        </authorList>
    </citation>
    <scope>NUCLEOTIDE SEQUENCE [LARGE SCALE GENOMIC DNA]</scope>
</reference>
<comment type="caution">
    <text evidence="3">The sequence shown here is derived from an EMBL/GenBank/DDBJ whole genome shotgun (WGS) entry which is preliminary data.</text>
</comment>
<feature type="compositionally biased region" description="Polar residues" evidence="1">
    <location>
        <begin position="121"/>
        <end position="130"/>
    </location>
</feature>
<feature type="compositionally biased region" description="Basic and acidic residues" evidence="1">
    <location>
        <begin position="1"/>
        <end position="14"/>
    </location>
</feature>
<dbReference type="Proteomes" id="UP000023152">
    <property type="component" value="Unassembled WGS sequence"/>
</dbReference>
<proteinExistence type="predicted"/>
<accession>X6PFT5</accession>
<feature type="region of interest" description="Disordered" evidence="1">
    <location>
        <begin position="1"/>
        <end position="130"/>
    </location>
</feature>
<protein>
    <submittedName>
        <fullName evidence="3">Uncharacterized protein</fullName>
    </submittedName>
</protein>
<evidence type="ECO:0000313" key="4">
    <source>
        <dbReference type="Proteomes" id="UP000023152"/>
    </source>
</evidence>
<keyword evidence="2" id="KW-0812">Transmembrane</keyword>
<evidence type="ECO:0000256" key="1">
    <source>
        <dbReference type="SAM" id="MobiDB-lite"/>
    </source>
</evidence>
<gene>
    <name evidence="3" type="ORF">RFI_00505</name>
</gene>
<evidence type="ECO:0000313" key="3">
    <source>
        <dbReference type="EMBL" id="ETO36557.1"/>
    </source>
</evidence>
<evidence type="ECO:0000256" key="2">
    <source>
        <dbReference type="SAM" id="Phobius"/>
    </source>
</evidence>
<keyword evidence="2" id="KW-1133">Transmembrane helix</keyword>
<dbReference type="AlphaFoldDB" id="X6PFT5"/>
<dbReference type="EMBL" id="ASPP01000537">
    <property type="protein sequence ID" value="ETO36557.1"/>
    <property type="molecule type" value="Genomic_DNA"/>
</dbReference>
<name>X6PFT5_RETFI</name>
<feature type="transmembrane region" description="Helical" evidence="2">
    <location>
        <begin position="167"/>
        <end position="186"/>
    </location>
</feature>
<keyword evidence="2" id="KW-0472">Membrane</keyword>
<keyword evidence="4" id="KW-1185">Reference proteome</keyword>
<organism evidence="3 4">
    <name type="scientific">Reticulomyxa filosa</name>
    <dbReference type="NCBI Taxonomy" id="46433"/>
    <lineage>
        <taxon>Eukaryota</taxon>
        <taxon>Sar</taxon>
        <taxon>Rhizaria</taxon>
        <taxon>Retaria</taxon>
        <taxon>Foraminifera</taxon>
        <taxon>Monothalamids</taxon>
        <taxon>Reticulomyxidae</taxon>
        <taxon>Reticulomyxa</taxon>
    </lineage>
</organism>
<feature type="compositionally biased region" description="Polar residues" evidence="1">
    <location>
        <begin position="20"/>
        <end position="71"/>
    </location>
</feature>